<dbReference type="InterPro" id="IPR032710">
    <property type="entry name" value="NTF2-like_dom_sf"/>
</dbReference>
<evidence type="ECO:0000313" key="2">
    <source>
        <dbReference type="EMBL" id="MTD57606.1"/>
    </source>
</evidence>
<dbReference type="RefSeq" id="WP_154759733.1">
    <property type="nucleotide sequence ID" value="NZ_WMBA01000051.1"/>
</dbReference>
<feature type="domain" description="SnoaL-like" evidence="1">
    <location>
        <begin position="12"/>
        <end position="136"/>
    </location>
</feature>
<name>A0A6N7Z904_9PSEU</name>
<evidence type="ECO:0000313" key="3">
    <source>
        <dbReference type="Proteomes" id="UP000440096"/>
    </source>
</evidence>
<dbReference type="EMBL" id="WMBA01000051">
    <property type="protein sequence ID" value="MTD57606.1"/>
    <property type="molecule type" value="Genomic_DNA"/>
</dbReference>
<dbReference type="Proteomes" id="UP000440096">
    <property type="component" value="Unassembled WGS sequence"/>
</dbReference>
<dbReference type="SUPFAM" id="SSF54427">
    <property type="entry name" value="NTF2-like"/>
    <property type="match status" value="1"/>
</dbReference>
<keyword evidence="3" id="KW-1185">Reference proteome</keyword>
<organism evidence="2 3">
    <name type="scientific">Amycolatopsis pithecellobii</name>
    <dbReference type="NCBI Taxonomy" id="664692"/>
    <lineage>
        <taxon>Bacteria</taxon>
        <taxon>Bacillati</taxon>
        <taxon>Actinomycetota</taxon>
        <taxon>Actinomycetes</taxon>
        <taxon>Pseudonocardiales</taxon>
        <taxon>Pseudonocardiaceae</taxon>
        <taxon>Amycolatopsis</taxon>
    </lineage>
</organism>
<dbReference type="OrthoDB" id="9130903at2"/>
<gene>
    <name evidence="2" type="ORF">GKO32_27060</name>
</gene>
<dbReference type="Pfam" id="PF13577">
    <property type="entry name" value="SnoaL_4"/>
    <property type="match status" value="1"/>
</dbReference>
<accession>A0A6N7Z904</accession>
<dbReference type="InterPro" id="IPR037401">
    <property type="entry name" value="SnoaL-like"/>
</dbReference>
<evidence type="ECO:0000259" key="1">
    <source>
        <dbReference type="Pfam" id="PF13577"/>
    </source>
</evidence>
<reference evidence="2 3" key="1">
    <citation type="submission" date="2019-11" db="EMBL/GenBank/DDBJ databases">
        <title>Draft genome of Amycolatopsis RM579.</title>
        <authorList>
            <person name="Duangmal K."/>
            <person name="Mingma R."/>
        </authorList>
    </citation>
    <scope>NUCLEOTIDE SEQUENCE [LARGE SCALE GENOMIC DNA]</scope>
    <source>
        <strain evidence="2 3">RM579</strain>
    </source>
</reference>
<dbReference type="AlphaFoldDB" id="A0A6N7Z904"/>
<comment type="caution">
    <text evidence="2">The sequence shown here is derived from an EMBL/GenBank/DDBJ whole genome shotgun (WGS) entry which is preliminary data.</text>
</comment>
<proteinExistence type="predicted"/>
<sequence>MAETSSGDKITVADRLEILDLLAVYNWALDTDDADGFVSTFTDDGEFVTPRQVFKGQSSLRELAKYLLEKREQGGPRSHFHNVSNVVLRGDREEVRFVAQLIGPRTADDGGMVLQLGWYDDIIRNTPQGWRFARRHFREWPEHKPSRSPVGVL</sequence>
<dbReference type="Gene3D" id="3.10.450.50">
    <property type="match status" value="1"/>
</dbReference>
<protein>
    <recommendedName>
        <fullName evidence="1">SnoaL-like domain-containing protein</fullName>
    </recommendedName>
</protein>